<dbReference type="CDD" id="cd01283">
    <property type="entry name" value="cytidine_deaminase"/>
    <property type="match status" value="1"/>
</dbReference>
<keyword evidence="3" id="KW-0378">Hydrolase</keyword>
<keyword evidence="4" id="KW-0862">Zinc</keyword>
<dbReference type="InterPro" id="IPR016192">
    <property type="entry name" value="APOBEC/CMP_deaminase_Zn-bd"/>
</dbReference>
<sequence length="207" mass="21451">MQLADGIGRGGGGWILHVVPKDRQPGRVPPLGYRAAALRAPGGGLELAADVERWGAGMELRDTDRALVQAATAVAKLRCRSENHSVAAAARSADGRVFTGVNVYHFTGGPCAEIVAVGAAATQGVTELETIVAVGDRGRGVIPPCGRCRQVLRDYFPALRVIVGPADAPRVVEISELLPETYVWADQQVDPGTTGGVVPVARTGAAG</sequence>
<dbReference type="InterPro" id="IPR050202">
    <property type="entry name" value="Cyt/Deoxycyt_deaminase"/>
</dbReference>
<name>A0A1C4UFV7_9ACTN</name>
<reference evidence="7" key="1">
    <citation type="submission" date="2016-06" db="EMBL/GenBank/DDBJ databases">
        <authorList>
            <person name="Varghese N."/>
            <person name="Submissions Spin"/>
        </authorList>
    </citation>
    <scope>NUCLEOTIDE SEQUENCE [LARGE SCALE GENOMIC DNA]</scope>
    <source>
        <strain evidence="7">DSM 44875</strain>
    </source>
</reference>
<evidence type="ECO:0000259" key="5">
    <source>
        <dbReference type="PROSITE" id="PS51747"/>
    </source>
</evidence>
<proteinExistence type="inferred from homology"/>
<evidence type="ECO:0000256" key="4">
    <source>
        <dbReference type="ARBA" id="ARBA00022833"/>
    </source>
</evidence>
<dbReference type="GO" id="GO:0004126">
    <property type="term" value="F:cytidine deaminase activity"/>
    <property type="evidence" value="ECO:0007669"/>
    <property type="project" value="TreeGrafter"/>
</dbReference>
<dbReference type="Gene3D" id="3.40.140.10">
    <property type="entry name" value="Cytidine Deaminase, domain 2"/>
    <property type="match status" value="1"/>
</dbReference>
<keyword evidence="7" id="KW-1185">Reference proteome</keyword>
<dbReference type="SUPFAM" id="SSF53927">
    <property type="entry name" value="Cytidine deaminase-like"/>
    <property type="match status" value="1"/>
</dbReference>
<dbReference type="GO" id="GO:0055086">
    <property type="term" value="P:nucleobase-containing small molecule metabolic process"/>
    <property type="evidence" value="ECO:0007669"/>
    <property type="project" value="UniProtKB-ARBA"/>
</dbReference>
<dbReference type="GO" id="GO:0072527">
    <property type="term" value="P:pyrimidine-containing compound metabolic process"/>
    <property type="evidence" value="ECO:0007669"/>
    <property type="project" value="UniProtKB-ARBA"/>
</dbReference>
<accession>A0A1C4UFV7</accession>
<dbReference type="Proteomes" id="UP000198243">
    <property type="component" value="Chromosome I"/>
</dbReference>
<comment type="similarity">
    <text evidence="1">Belongs to the cytidine and deoxycytidylate deaminase family.</text>
</comment>
<evidence type="ECO:0000256" key="1">
    <source>
        <dbReference type="ARBA" id="ARBA00006576"/>
    </source>
</evidence>
<dbReference type="InterPro" id="IPR002125">
    <property type="entry name" value="CMP_dCMP_dom"/>
</dbReference>
<keyword evidence="2" id="KW-0479">Metal-binding</keyword>
<dbReference type="GO" id="GO:0008270">
    <property type="term" value="F:zinc ion binding"/>
    <property type="evidence" value="ECO:0007669"/>
    <property type="project" value="InterPro"/>
</dbReference>
<organism evidence="6 7">
    <name type="scientific">Micromonospora coriariae</name>
    <dbReference type="NCBI Taxonomy" id="285665"/>
    <lineage>
        <taxon>Bacteria</taxon>
        <taxon>Bacillati</taxon>
        <taxon>Actinomycetota</taxon>
        <taxon>Actinomycetes</taxon>
        <taxon>Micromonosporales</taxon>
        <taxon>Micromonosporaceae</taxon>
        <taxon>Micromonospora</taxon>
    </lineage>
</organism>
<protein>
    <submittedName>
        <fullName evidence="6">Cytidine deaminase</fullName>
    </submittedName>
</protein>
<gene>
    <name evidence="6" type="ORF">GA0070607_0581</name>
</gene>
<evidence type="ECO:0000256" key="2">
    <source>
        <dbReference type="ARBA" id="ARBA00022723"/>
    </source>
</evidence>
<feature type="domain" description="CMP/dCMP-type deaminase" evidence="5">
    <location>
        <begin position="61"/>
        <end position="185"/>
    </location>
</feature>
<evidence type="ECO:0000256" key="3">
    <source>
        <dbReference type="ARBA" id="ARBA00022801"/>
    </source>
</evidence>
<dbReference type="Pfam" id="PF00383">
    <property type="entry name" value="dCMP_cyt_deam_1"/>
    <property type="match status" value="1"/>
</dbReference>
<dbReference type="PANTHER" id="PTHR11644">
    <property type="entry name" value="CYTIDINE DEAMINASE"/>
    <property type="match status" value="1"/>
</dbReference>
<dbReference type="PROSITE" id="PS00903">
    <property type="entry name" value="CYT_DCMP_DEAMINASES_1"/>
    <property type="match status" value="1"/>
</dbReference>
<dbReference type="GO" id="GO:0042802">
    <property type="term" value="F:identical protein binding"/>
    <property type="evidence" value="ECO:0007669"/>
    <property type="project" value="UniProtKB-ARBA"/>
</dbReference>
<dbReference type="GO" id="GO:0005829">
    <property type="term" value="C:cytosol"/>
    <property type="evidence" value="ECO:0007669"/>
    <property type="project" value="TreeGrafter"/>
</dbReference>
<dbReference type="EMBL" id="LT607412">
    <property type="protein sequence ID" value="SCE70566.1"/>
    <property type="molecule type" value="Genomic_DNA"/>
</dbReference>
<dbReference type="PROSITE" id="PS51747">
    <property type="entry name" value="CYT_DCMP_DEAMINASES_2"/>
    <property type="match status" value="1"/>
</dbReference>
<dbReference type="AlphaFoldDB" id="A0A1C4UFV7"/>
<evidence type="ECO:0000313" key="6">
    <source>
        <dbReference type="EMBL" id="SCE70566.1"/>
    </source>
</evidence>
<dbReference type="PANTHER" id="PTHR11644:SF2">
    <property type="entry name" value="CYTIDINE DEAMINASE"/>
    <property type="match status" value="1"/>
</dbReference>
<dbReference type="InterPro" id="IPR016193">
    <property type="entry name" value="Cytidine_deaminase-like"/>
</dbReference>
<evidence type="ECO:0000313" key="7">
    <source>
        <dbReference type="Proteomes" id="UP000198243"/>
    </source>
</evidence>